<sequence>MVTIEVNETVFLKQILLSDATELFATIDRERRSLRKWLPFVDYTRGISDSEDFVRSLYEKGSREIVFVINCQSRFAGLIGLKGIDHSNHRCEIGYWLSEKFRGRGVMTAAVRALVDYAFEDLDMNRIQIKCAVENVASSNIPRKTGFFLEGIERDGELLADGQYVDLEVYSLVRRKDRIVT</sequence>
<accession>A0ABP8LYY4</accession>
<dbReference type="Gene3D" id="3.40.630.30">
    <property type="match status" value="1"/>
</dbReference>
<proteinExistence type="predicted"/>
<dbReference type="InterPro" id="IPR000182">
    <property type="entry name" value="GNAT_dom"/>
</dbReference>
<feature type="domain" description="N-acetyltransferase" evidence="1">
    <location>
        <begin position="15"/>
        <end position="166"/>
    </location>
</feature>
<organism evidence="2 3">
    <name type="scientific">Ravibacter arvi</name>
    <dbReference type="NCBI Taxonomy" id="2051041"/>
    <lineage>
        <taxon>Bacteria</taxon>
        <taxon>Pseudomonadati</taxon>
        <taxon>Bacteroidota</taxon>
        <taxon>Cytophagia</taxon>
        <taxon>Cytophagales</taxon>
        <taxon>Spirosomataceae</taxon>
        <taxon>Ravibacter</taxon>
    </lineage>
</organism>
<dbReference type="PANTHER" id="PTHR43441:SF12">
    <property type="entry name" value="RIBOSOMAL N-ACETYLTRANSFERASE YDAF-RELATED"/>
    <property type="match status" value="1"/>
</dbReference>
<dbReference type="CDD" id="cd04301">
    <property type="entry name" value="NAT_SF"/>
    <property type="match status" value="1"/>
</dbReference>
<name>A0ABP8LYY4_9BACT</name>
<gene>
    <name evidence="2" type="ORF">GCM10023091_24800</name>
</gene>
<dbReference type="EMBL" id="BAABEY010000024">
    <property type="protein sequence ID" value="GAA4440739.1"/>
    <property type="molecule type" value="Genomic_DNA"/>
</dbReference>
<evidence type="ECO:0000313" key="2">
    <source>
        <dbReference type="EMBL" id="GAA4440739.1"/>
    </source>
</evidence>
<comment type="caution">
    <text evidence="2">The sequence shown here is derived from an EMBL/GenBank/DDBJ whole genome shotgun (WGS) entry which is preliminary data.</text>
</comment>
<dbReference type="InterPro" id="IPR051908">
    <property type="entry name" value="Ribosomal_N-acetyltransferase"/>
</dbReference>
<protein>
    <submittedName>
        <fullName evidence="2">GNAT family protein</fullName>
    </submittedName>
</protein>
<dbReference type="Proteomes" id="UP001501508">
    <property type="component" value="Unassembled WGS sequence"/>
</dbReference>
<keyword evidence="3" id="KW-1185">Reference proteome</keyword>
<dbReference type="PROSITE" id="PS51186">
    <property type="entry name" value="GNAT"/>
    <property type="match status" value="1"/>
</dbReference>
<dbReference type="SUPFAM" id="SSF55729">
    <property type="entry name" value="Acyl-CoA N-acyltransferases (Nat)"/>
    <property type="match status" value="1"/>
</dbReference>
<dbReference type="PANTHER" id="PTHR43441">
    <property type="entry name" value="RIBOSOMAL-PROTEIN-SERINE ACETYLTRANSFERASE"/>
    <property type="match status" value="1"/>
</dbReference>
<dbReference type="RefSeq" id="WP_345029589.1">
    <property type="nucleotide sequence ID" value="NZ_BAABEY010000024.1"/>
</dbReference>
<dbReference type="Pfam" id="PF13302">
    <property type="entry name" value="Acetyltransf_3"/>
    <property type="match status" value="1"/>
</dbReference>
<dbReference type="InterPro" id="IPR016181">
    <property type="entry name" value="Acyl_CoA_acyltransferase"/>
</dbReference>
<evidence type="ECO:0000313" key="3">
    <source>
        <dbReference type="Proteomes" id="UP001501508"/>
    </source>
</evidence>
<evidence type="ECO:0000259" key="1">
    <source>
        <dbReference type="PROSITE" id="PS51186"/>
    </source>
</evidence>
<reference evidence="3" key="1">
    <citation type="journal article" date="2019" name="Int. J. Syst. Evol. Microbiol.">
        <title>The Global Catalogue of Microorganisms (GCM) 10K type strain sequencing project: providing services to taxonomists for standard genome sequencing and annotation.</title>
        <authorList>
            <consortium name="The Broad Institute Genomics Platform"/>
            <consortium name="The Broad Institute Genome Sequencing Center for Infectious Disease"/>
            <person name="Wu L."/>
            <person name="Ma J."/>
        </authorList>
    </citation>
    <scope>NUCLEOTIDE SEQUENCE [LARGE SCALE GENOMIC DNA]</scope>
    <source>
        <strain evidence="3">JCM 31920</strain>
    </source>
</reference>